<feature type="transmembrane region" description="Helical" evidence="2">
    <location>
        <begin position="187"/>
        <end position="209"/>
    </location>
</feature>
<organism evidence="3 4">
    <name type="scientific">Gemmatimonas groenlandica</name>
    <dbReference type="NCBI Taxonomy" id="2732249"/>
    <lineage>
        <taxon>Bacteria</taxon>
        <taxon>Pseudomonadati</taxon>
        <taxon>Gemmatimonadota</taxon>
        <taxon>Gemmatimonadia</taxon>
        <taxon>Gemmatimonadales</taxon>
        <taxon>Gemmatimonadaceae</taxon>
        <taxon>Gemmatimonas</taxon>
    </lineage>
</organism>
<protein>
    <recommendedName>
        <fullName evidence="5">Bacterial transcriptional activator domain-containing protein</fullName>
    </recommendedName>
</protein>
<accession>A0A6M4IMR8</accession>
<evidence type="ECO:0000256" key="1">
    <source>
        <dbReference type="SAM" id="MobiDB-lite"/>
    </source>
</evidence>
<feature type="region of interest" description="Disordered" evidence="1">
    <location>
        <begin position="150"/>
        <end position="171"/>
    </location>
</feature>
<dbReference type="PANTHER" id="PTHR35807">
    <property type="entry name" value="TRANSCRIPTIONAL REGULATOR REDD-RELATED"/>
    <property type="match status" value="1"/>
</dbReference>
<proteinExistence type="predicted"/>
<dbReference type="EMBL" id="CP053085">
    <property type="protein sequence ID" value="QJR34706.1"/>
    <property type="molecule type" value="Genomic_DNA"/>
</dbReference>
<dbReference type="AlphaFoldDB" id="A0A6M4IMR8"/>
<dbReference type="Gene3D" id="1.10.10.10">
    <property type="entry name" value="Winged helix-like DNA-binding domain superfamily/Winged helix DNA-binding domain"/>
    <property type="match status" value="1"/>
</dbReference>
<evidence type="ECO:0008006" key="5">
    <source>
        <dbReference type="Google" id="ProtNLM"/>
    </source>
</evidence>
<reference evidence="3 4" key="1">
    <citation type="submission" date="2020-05" db="EMBL/GenBank/DDBJ databases">
        <title>Complete genome sequence of Gemmatimonas greenlandica TET16.</title>
        <authorList>
            <person name="Zeng Y."/>
        </authorList>
    </citation>
    <scope>NUCLEOTIDE SEQUENCE [LARGE SCALE GENOMIC DNA]</scope>
    <source>
        <strain evidence="3 4">TET16</strain>
    </source>
</reference>
<dbReference type="RefSeq" id="WP_171224134.1">
    <property type="nucleotide sequence ID" value="NZ_CP053085.1"/>
</dbReference>
<dbReference type="Proteomes" id="UP000500938">
    <property type="component" value="Chromosome"/>
</dbReference>
<keyword evidence="2" id="KW-0812">Transmembrane</keyword>
<keyword evidence="2" id="KW-0472">Membrane</keyword>
<dbReference type="InterPro" id="IPR036388">
    <property type="entry name" value="WH-like_DNA-bd_sf"/>
</dbReference>
<keyword evidence="4" id="KW-1185">Reference proteome</keyword>
<dbReference type="KEGG" id="ggr:HKW67_03850"/>
<dbReference type="InterPro" id="IPR051677">
    <property type="entry name" value="AfsR-DnrI-RedD_regulator"/>
</dbReference>
<name>A0A6M4IMR8_9BACT</name>
<feature type="compositionally biased region" description="Low complexity" evidence="1">
    <location>
        <begin position="150"/>
        <end position="166"/>
    </location>
</feature>
<sequence length="430" mass="47278">MALHADDHRLGEARRKPLAVLAYLAVEADPETERAVNREALAALLWPDVSPERARRTLAQTLYALRRECGADVVLGTSQLTINADVIASDVRDFLRAGEAGDHAAALACYRGPFLDGVAFAGAVEFEHWAERVRERIAAMHGDMIRARANARPRSSPASMPASSPAEPLDFPATVTPRRRARGMLDAPRAVVGGVIGMAILALAAALLARSPARPRPETLHELAEQSRRARLEARIASIDTAHLGRVVVLPPRNVTGQPAYDSVLRHMSWWIYTVERQTLFQTVPESITVRLDRELRATNMPTTTTMQIAELLRTTQAALAIQPLLSRAKGDSLRVSFVFYRDLSRTRVAERGSSNLETITGPATSAVAVNGNRAASDAVSKLYRWLRSTETCDPDEHVGYETAPWCWIEGKQLGVVVGVDERQRRVVQR</sequence>
<evidence type="ECO:0000256" key="2">
    <source>
        <dbReference type="SAM" id="Phobius"/>
    </source>
</evidence>
<gene>
    <name evidence="3" type="ORF">HKW67_03850</name>
</gene>
<keyword evidence="2" id="KW-1133">Transmembrane helix</keyword>
<evidence type="ECO:0000313" key="3">
    <source>
        <dbReference type="EMBL" id="QJR34706.1"/>
    </source>
</evidence>
<evidence type="ECO:0000313" key="4">
    <source>
        <dbReference type="Proteomes" id="UP000500938"/>
    </source>
</evidence>